<dbReference type="InterPro" id="IPR001017">
    <property type="entry name" value="DH_E1"/>
</dbReference>
<keyword evidence="7" id="KW-1185">Reference proteome</keyword>
<evidence type="ECO:0000256" key="3">
    <source>
        <dbReference type="ARBA" id="ARBA00023002"/>
    </source>
</evidence>
<dbReference type="Proteomes" id="UP000278143">
    <property type="component" value="Unassembled WGS sequence"/>
</dbReference>
<dbReference type="CDD" id="cd02016">
    <property type="entry name" value="TPP_E1_OGDC_like"/>
    <property type="match status" value="1"/>
</dbReference>
<keyword evidence="3" id="KW-0560">Oxidoreductase</keyword>
<feature type="domain" description="Transketolase-like pyrimidine-binding" evidence="5">
    <location>
        <begin position="543"/>
        <end position="748"/>
    </location>
</feature>
<sequence length="900" mass="101171">MSLLRLMQSTVRTASGAGRCISRPWIHAAAVRAADHARRPAWSTRSLPVLARYYHDDGVYGYRRPHHFHMPDCSCPPHADTEKQLDNRRENANLLRLVIAYRTHGHRNAKLDPLGLQEIEEHVALQPSRYGLTDAHKAYNLDGILHMNHGTSDGAQANTANLHTIIEHLRSTYCGRIAYEFVYMPDASERRWFAHRVESLEKPPITPERRKRYHELLARSEVFDLFMQKRFPQVKRYGLEGAEAMLVALDQLFHEANHAGVREAIVCMAHRGRLNLLADLLEYPPRALFHKVKGNSEFPEGTPGIGDVLSHIGASPYIDYGAAEPIHVELMNNPSHLEAVNPVALGKARAKQMALYDTNTDANCQLGDRVMCVQVHGDAGVVMETLGLSNLSHFTSGGSIHLIVNNQLGYTTPAMNARSSIYASDIGKMVNAPVIHVNGDHPEDVARAMEVAFEYRNKFRKDVVVDLITYRRWGHNELDEPGFTQPLMYETIRSRKSVPQLYEEKLLAEGILTKTDVQRTIHPRLKRYHVQSRNKRIDEGRNIDWATAEALAFGSLLLEGYNVRISGQDVGRGTFSQRHAMLVCQRTERVHIPLNSIAPRQGWLEVANSSLSEFAVMGFEYGMSLETPRSLNIWEAQFGDFNNTAQVIIDTYVSSGEAKWLRQSGLVLLLPHGYDGAGPEHSSCRVERFLQICDDRFDVNDRSIKVNPNMHIVNCTTPAQYFHVLRRQMRRPFRKPLIVVAPKTLLRLADAVSDMGDMLPSTSFQPVLADPHVKSADSVKRVAFLSGKVYYELVKERAARGLEDAVALVRVEELAPFPRDALAQQISNYPNATEYVWLQEEPQNSGAYTFMAPRLGQIMPDGHTLGYIGRATCPAPATGIAKQHKQERQQLLANAFAGLA</sequence>
<dbReference type="InterPro" id="IPR031717">
    <property type="entry name" value="ODO-1/KGD_C"/>
</dbReference>
<keyword evidence="4" id="KW-0786">Thiamine pyrophosphate</keyword>
<dbReference type="Pfam" id="PF00676">
    <property type="entry name" value="E1_dh"/>
    <property type="match status" value="1"/>
</dbReference>
<comment type="cofactor">
    <cofactor evidence="1">
        <name>thiamine diphosphate</name>
        <dbReference type="ChEBI" id="CHEBI:58937"/>
    </cofactor>
</comment>
<gene>
    <name evidence="6" type="ORF">SYNPS1DRAFT_32266</name>
</gene>
<dbReference type="Gene3D" id="3.40.50.11610">
    <property type="entry name" value="Multifunctional 2-oxoglutarate metabolism enzyme, C-terminal domain"/>
    <property type="match status" value="2"/>
</dbReference>
<evidence type="ECO:0000313" key="7">
    <source>
        <dbReference type="Proteomes" id="UP000278143"/>
    </source>
</evidence>
<dbReference type="Gene3D" id="1.10.287.1150">
    <property type="entry name" value="TPP helical domain"/>
    <property type="match status" value="1"/>
</dbReference>
<evidence type="ECO:0000256" key="4">
    <source>
        <dbReference type="ARBA" id="ARBA00023052"/>
    </source>
</evidence>
<dbReference type="GO" id="GO:0030976">
    <property type="term" value="F:thiamine pyrophosphate binding"/>
    <property type="evidence" value="ECO:0007669"/>
    <property type="project" value="InterPro"/>
</dbReference>
<dbReference type="Pfam" id="PF02779">
    <property type="entry name" value="Transket_pyr"/>
    <property type="match status" value="1"/>
</dbReference>
<dbReference type="SUPFAM" id="SSF52518">
    <property type="entry name" value="Thiamin diphosphate-binding fold (THDP-binding)"/>
    <property type="match status" value="2"/>
</dbReference>
<dbReference type="Gene3D" id="3.40.50.970">
    <property type="match status" value="1"/>
</dbReference>
<dbReference type="PANTHER" id="PTHR23152">
    <property type="entry name" value="2-OXOGLUTARATE DEHYDROGENASE"/>
    <property type="match status" value="1"/>
</dbReference>
<reference evidence="7" key="1">
    <citation type="journal article" date="2018" name="Nat. Microbiol.">
        <title>Leveraging single-cell genomics to expand the fungal tree of life.</title>
        <authorList>
            <person name="Ahrendt S.R."/>
            <person name="Quandt C.A."/>
            <person name="Ciobanu D."/>
            <person name="Clum A."/>
            <person name="Salamov A."/>
            <person name="Andreopoulos B."/>
            <person name="Cheng J.F."/>
            <person name="Woyke T."/>
            <person name="Pelin A."/>
            <person name="Henrissat B."/>
            <person name="Reynolds N.K."/>
            <person name="Benny G.L."/>
            <person name="Smith M.E."/>
            <person name="James T.Y."/>
            <person name="Grigoriev I.V."/>
        </authorList>
    </citation>
    <scope>NUCLEOTIDE SEQUENCE [LARGE SCALE GENOMIC DNA]</scope>
    <source>
        <strain evidence="7">Benny S71-1</strain>
    </source>
</reference>
<dbReference type="PANTHER" id="PTHR23152:SF4">
    <property type="entry name" value="2-OXOADIPATE DEHYDROGENASE COMPLEX COMPONENT E1"/>
    <property type="match status" value="1"/>
</dbReference>
<evidence type="ECO:0000256" key="2">
    <source>
        <dbReference type="ARBA" id="ARBA00006936"/>
    </source>
</evidence>
<dbReference type="PIRSF" id="PIRSF000157">
    <property type="entry name" value="Oxoglu_dh_E1"/>
    <property type="match status" value="1"/>
</dbReference>
<dbReference type="Pfam" id="PF16870">
    <property type="entry name" value="OxoGdeHyase_C"/>
    <property type="match status" value="1"/>
</dbReference>
<name>A0A4P9Z6R7_9FUNG</name>
<evidence type="ECO:0000256" key="1">
    <source>
        <dbReference type="ARBA" id="ARBA00001964"/>
    </source>
</evidence>
<accession>A0A4P9Z6R7</accession>
<dbReference type="InterPro" id="IPR042179">
    <property type="entry name" value="KGD_C_sf"/>
</dbReference>
<dbReference type="EMBL" id="KZ989115">
    <property type="protein sequence ID" value="RKP28148.1"/>
    <property type="molecule type" value="Genomic_DNA"/>
</dbReference>
<dbReference type="SMART" id="SM00861">
    <property type="entry name" value="Transket_pyr"/>
    <property type="match status" value="1"/>
</dbReference>
<dbReference type="InterPro" id="IPR011603">
    <property type="entry name" value="2oxoglutarate_DH_E1"/>
</dbReference>
<dbReference type="AlphaFoldDB" id="A0A4P9Z6R7"/>
<proteinExistence type="inferred from homology"/>
<dbReference type="InterPro" id="IPR029061">
    <property type="entry name" value="THDP-binding"/>
</dbReference>
<comment type="similarity">
    <text evidence="2">Belongs to the alpha-ketoglutarate dehydrogenase family.</text>
</comment>
<protein>
    <submittedName>
        <fullName evidence="6">Thiamine diphosphate-binding protein</fullName>
    </submittedName>
</protein>
<evidence type="ECO:0000313" key="6">
    <source>
        <dbReference type="EMBL" id="RKP28148.1"/>
    </source>
</evidence>
<dbReference type="GO" id="GO:0006091">
    <property type="term" value="P:generation of precursor metabolites and energy"/>
    <property type="evidence" value="ECO:0007669"/>
    <property type="project" value="UniProtKB-ARBA"/>
</dbReference>
<dbReference type="OrthoDB" id="413077at2759"/>
<evidence type="ECO:0000259" key="5">
    <source>
        <dbReference type="SMART" id="SM00861"/>
    </source>
</evidence>
<dbReference type="InterPro" id="IPR005475">
    <property type="entry name" value="Transketolase-like_Pyr-bd"/>
</dbReference>
<dbReference type="GO" id="GO:0016624">
    <property type="term" value="F:oxidoreductase activity, acting on the aldehyde or oxo group of donors, disulfide as acceptor"/>
    <property type="evidence" value="ECO:0007669"/>
    <property type="project" value="InterPro"/>
</dbReference>
<organism evidence="6 7">
    <name type="scientific">Syncephalis pseudoplumigaleata</name>
    <dbReference type="NCBI Taxonomy" id="1712513"/>
    <lineage>
        <taxon>Eukaryota</taxon>
        <taxon>Fungi</taxon>
        <taxon>Fungi incertae sedis</taxon>
        <taxon>Zoopagomycota</taxon>
        <taxon>Zoopagomycotina</taxon>
        <taxon>Zoopagomycetes</taxon>
        <taxon>Zoopagales</taxon>
        <taxon>Piptocephalidaceae</taxon>
        <taxon>Syncephalis</taxon>
    </lineage>
</organism>